<dbReference type="OrthoDB" id="1922282at2759"/>
<gene>
    <name evidence="3" type="ORF">CTHT_0001110</name>
</gene>
<dbReference type="KEGG" id="cthr:CTHT_0001110"/>
<evidence type="ECO:0000259" key="2">
    <source>
        <dbReference type="Pfam" id="PF09350"/>
    </source>
</evidence>
<evidence type="ECO:0000313" key="4">
    <source>
        <dbReference type="Proteomes" id="UP000008066"/>
    </source>
</evidence>
<evidence type="ECO:0000313" key="3">
    <source>
        <dbReference type="EMBL" id="EGS23422.1"/>
    </source>
</evidence>
<feature type="compositionally biased region" description="Polar residues" evidence="1">
    <location>
        <begin position="147"/>
        <end position="164"/>
    </location>
</feature>
<feature type="compositionally biased region" description="Basic and acidic residues" evidence="1">
    <location>
        <begin position="374"/>
        <end position="386"/>
    </location>
</feature>
<name>G0RYZ4_CHATD</name>
<evidence type="ECO:0000256" key="1">
    <source>
        <dbReference type="SAM" id="MobiDB-lite"/>
    </source>
</evidence>
<organism evidence="4">
    <name type="scientific">Chaetomium thermophilum (strain DSM 1495 / CBS 144.50 / IMI 039719)</name>
    <name type="common">Thermochaetoides thermophila</name>
    <dbReference type="NCBI Taxonomy" id="759272"/>
    <lineage>
        <taxon>Eukaryota</taxon>
        <taxon>Fungi</taxon>
        <taxon>Dikarya</taxon>
        <taxon>Ascomycota</taxon>
        <taxon>Pezizomycotina</taxon>
        <taxon>Sordariomycetes</taxon>
        <taxon>Sordariomycetidae</taxon>
        <taxon>Sordariales</taxon>
        <taxon>Chaetomiaceae</taxon>
        <taxon>Thermochaetoides</taxon>
    </lineage>
</organism>
<sequence length="550" mass="59691">MAIAPFRCARCGHVLRSRALPVSSAPQSLRNFSQSSPWHDPSNESSSSQSSKPDENPTGKTESQAISKDTQPKTSDPPDPEPGAMTRLLEQATEDALFFGGRAGRRAIEEAGFSDELKAKLLEKVAAASFNAEHSAALTQAGLGSSKIPSSAGQGTRATATSKPWTGEEEMGDAVLRMLDDARKPLSAELRGKAAPPPPVDMRIRGAGNVSPGLRAANARERAQAYASMGMGKDTGLTEDEKEALKREFRERFSPGYRALPNSISGLAALANERIEDAMARGQFKNIPRGPGVERDTRADNPFIDTTEYIMNKMIKRQDLVPPWIDKQQELVRAAEDFRKRIRTEWKRHAIRLITSRGGSLEDKISRAKAYARAEELHNPSRRKIDQISVPSNTTDDSLKLHQSASSSSASQPSSSTDDAATALRPLRDPQWERSQRSYMELTITHLNSLTRSYNLMAPELAKKPYFSLERELSGCYADVAPLLADEIRTQALRPKESSGGFGGGGGGLLGLFGGGGGLSGTGGGGVTGEEGKEKQYGLRELWRDLWKKG</sequence>
<dbReference type="eggNOG" id="ENOG502RFG7">
    <property type="taxonomic scope" value="Eukaryota"/>
</dbReference>
<proteinExistence type="predicted"/>
<accession>G0RYZ4</accession>
<dbReference type="Proteomes" id="UP000008066">
    <property type="component" value="Unassembled WGS sequence"/>
</dbReference>
<dbReference type="EMBL" id="GL988032">
    <property type="protein sequence ID" value="EGS23422.1"/>
    <property type="molecule type" value="Genomic_DNA"/>
</dbReference>
<feature type="region of interest" description="Disordered" evidence="1">
    <location>
        <begin position="374"/>
        <end position="432"/>
    </location>
</feature>
<dbReference type="InterPro" id="IPR018961">
    <property type="entry name" value="DnaJ_homolog_subfam-C_membr-28"/>
</dbReference>
<feature type="compositionally biased region" description="Polar residues" evidence="1">
    <location>
        <begin position="24"/>
        <end position="37"/>
    </location>
</feature>
<protein>
    <recommendedName>
        <fullName evidence="2">DnaJ homologue subfamily C member 28 conserved domain-containing protein</fullName>
    </recommendedName>
</protein>
<dbReference type="Pfam" id="PF09350">
    <property type="entry name" value="DJC28_CD"/>
    <property type="match status" value="1"/>
</dbReference>
<dbReference type="GeneID" id="18254149"/>
<dbReference type="HOGENOM" id="CLU_019422_1_1_1"/>
<dbReference type="AlphaFoldDB" id="G0RYZ4"/>
<feature type="domain" description="DnaJ homologue subfamily C member 28 conserved" evidence="2">
    <location>
        <begin position="270"/>
        <end position="339"/>
    </location>
</feature>
<reference evidence="3 4" key="1">
    <citation type="journal article" date="2011" name="Cell">
        <title>Insight into structure and assembly of the nuclear pore complex by utilizing the genome of a eukaryotic thermophile.</title>
        <authorList>
            <person name="Amlacher S."/>
            <person name="Sarges P."/>
            <person name="Flemming D."/>
            <person name="van Noort V."/>
            <person name="Kunze R."/>
            <person name="Devos D.P."/>
            <person name="Arumugam M."/>
            <person name="Bork P."/>
            <person name="Hurt E."/>
        </authorList>
    </citation>
    <scope>NUCLEOTIDE SEQUENCE [LARGE SCALE GENOMIC DNA]</scope>
    <source>
        <strain evidence="4">DSM 1495 / CBS 144.50 / IMI 039719</strain>
    </source>
</reference>
<feature type="region of interest" description="Disordered" evidence="1">
    <location>
        <begin position="21"/>
        <end position="92"/>
    </location>
</feature>
<keyword evidence="4" id="KW-1185">Reference proteome</keyword>
<feature type="region of interest" description="Disordered" evidence="1">
    <location>
        <begin position="143"/>
        <end position="166"/>
    </location>
</feature>
<dbReference type="PANTHER" id="PTHR39394">
    <property type="entry name" value="YALI0E31793P"/>
    <property type="match status" value="1"/>
</dbReference>
<feature type="compositionally biased region" description="Polar residues" evidence="1">
    <location>
        <begin position="58"/>
        <end position="74"/>
    </location>
</feature>
<dbReference type="RefSeq" id="XP_006690664.1">
    <property type="nucleotide sequence ID" value="XM_006690601.1"/>
</dbReference>
<dbReference type="PANTHER" id="PTHR39394:SF1">
    <property type="entry name" value="DNAJ HOMOLOGUE SUBFAMILY C MEMBER 28 CONSERVED DOMAIN-CONTAINING PROTEIN"/>
    <property type="match status" value="1"/>
</dbReference>
<feature type="compositionally biased region" description="Low complexity" evidence="1">
    <location>
        <begin position="403"/>
        <end position="423"/>
    </location>
</feature>
<dbReference type="OMA" id="HNANSAF"/>